<evidence type="ECO:0000256" key="5">
    <source>
        <dbReference type="ARBA" id="ARBA00023163"/>
    </source>
</evidence>
<dbReference type="PROSITE" id="PS00676">
    <property type="entry name" value="SIGMA54_INTERACT_2"/>
    <property type="match status" value="1"/>
</dbReference>
<feature type="modified residue" description="4-aspartylphosphate" evidence="6">
    <location>
        <position position="59"/>
    </location>
</feature>
<protein>
    <submittedName>
        <fullName evidence="9">Sigma-54 dependent transcriptional regulator</fullName>
    </submittedName>
</protein>
<evidence type="ECO:0000313" key="9">
    <source>
        <dbReference type="EMBL" id="MDC0715624.1"/>
    </source>
</evidence>
<gene>
    <name evidence="9" type="ORF">POL25_01900</name>
</gene>
<dbReference type="PROSITE" id="PS00688">
    <property type="entry name" value="SIGMA54_INTERACT_3"/>
    <property type="match status" value="1"/>
</dbReference>
<dbReference type="PROSITE" id="PS50110">
    <property type="entry name" value="RESPONSE_REGULATORY"/>
    <property type="match status" value="1"/>
</dbReference>
<feature type="domain" description="Response regulatory" evidence="8">
    <location>
        <begin position="10"/>
        <end position="124"/>
    </location>
</feature>
<dbReference type="Gene3D" id="3.40.50.300">
    <property type="entry name" value="P-loop containing nucleotide triphosphate hydrolases"/>
    <property type="match status" value="1"/>
</dbReference>
<keyword evidence="4" id="KW-0238">DNA-binding</keyword>
<evidence type="ECO:0000256" key="4">
    <source>
        <dbReference type="ARBA" id="ARBA00023125"/>
    </source>
</evidence>
<dbReference type="InterPro" id="IPR009057">
    <property type="entry name" value="Homeodomain-like_sf"/>
</dbReference>
<evidence type="ECO:0000256" key="6">
    <source>
        <dbReference type="PROSITE-ProRule" id="PRU00169"/>
    </source>
</evidence>
<dbReference type="Pfam" id="PF00158">
    <property type="entry name" value="Sigma54_activat"/>
    <property type="match status" value="1"/>
</dbReference>
<evidence type="ECO:0000313" key="10">
    <source>
        <dbReference type="Proteomes" id="UP001221686"/>
    </source>
</evidence>
<dbReference type="InterPro" id="IPR002078">
    <property type="entry name" value="Sigma_54_int"/>
</dbReference>
<reference evidence="9 10" key="1">
    <citation type="submission" date="2022-11" db="EMBL/GenBank/DDBJ databases">
        <title>Minimal conservation of predation-associated metabolite biosynthetic gene clusters underscores biosynthetic potential of Myxococcota including descriptions for ten novel species: Archangium lansinium sp. nov., Myxococcus landrumus sp. nov., Nannocystis bai.</title>
        <authorList>
            <person name="Ahearne A."/>
            <person name="Stevens C."/>
            <person name="Dowd S."/>
        </authorList>
    </citation>
    <scope>NUCLEOTIDE SEQUENCE [LARGE SCALE GENOMIC DNA]</scope>
    <source>
        <strain evidence="9 10">BB15-2</strain>
    </source>
</reference>
<evidence type="ECO:0000256" key="3">
    <source>
        <dbReference type="ARBA" id="ARBA00023015"/>
    </source>
</evidence>
<keyword evidence="10" id="KW-1185">Reference proteome</keyword>
<dbReference type="Gene3D" id="1.10.8.60">
    <property type="match status" value="1"/>
</dbReference>
<dbReference type="CDD" id="cd00009">
    <property type="entry name" value="AAA"/>
    <property type="match status" value="1"/>
</dbReference>
<comment type="caution">
    <text evidence="9">The sequence shown here is derived from an EMBL/GenBank/DDBJ whole genome shotgun (WGS) entry which is preliminary data.</text>
</comment>
<dbReference type="Gene3D" id="3.40.50.2300">
    <property type="match status" value="1"/>
</dbReference>
<accession>A0ABT5DPV4</accession>
<dbReference type="PANTHER" id="PTHR32071">
    <property type="entry name" value="TRANSCRIPTIONAL REGULATORY PROTEIN"/>
    <property type="match status" value="1"/>
</dbReference>
<sequence length="460" mass="50236">MLSPTKHKTRILLVDDDLDMLEALSDGLTEKGFEVAAARSAEAALVHLAEANFDVMVTDLRMTGADGLTLLAQARALNPQLPVIVMTAYSALDTAIEAVRRGAFHYLAKPFRVDELLIFVRRAFEDAQLRREAEVLRHALRVQPGPPGLLGGSAAMQELFRIIDRVAGTSAPVLITGETGTGKTLVASTIHQRSGRASAPLVALNCAALPENLLESELFGHVRGAFSGATSSSAGLFSAADGGSILLDEIGEMVLPMQAKLLHVIERGAVRPIGGTKERPIDVRILAATNRDLEQAVRDGRFREDLLYRLNLVVLELPPLRERTGDLPELIDHFLDKARARYPDSPVRSFSLAALERLLAHPWPGNVRELSHTIERLILLGHGATIEVADLPRSFNTPPDAHPAFDAIVPMREMQRRYATWVLEQVDGIRAHAARRLGIDVKTLGRLLSAQEPADLDMKE</sequence>
<dbReference type="SUPFAM" id="SSF52172">
    <property type="entry name" value="CheY-like"/>
    <property type="match status" value="1"/>
</dbReference>
<keyword evidence="1" id="KW-0547">Nucleotide-binding</keyword>
<dbReference type="InterPro" id="IPR001789">
    <property type="entry name" value="Sig_transdc_resp-reg_receiver"/>
</dbReference>
<dbReference type="InterPro" id="IPR058031">
    <property type="entry name" value="AAA_lid_NorR"/>
</dbReference>
<keyword evidence="5" id="KW-0804">Transcription</keyword>
<organism evidence="9 10">
    <name type="scientific">Nannocystis bainbridge</name>
    <dbReference type="NCBI Taxonomy" id="2995303"/>
    <lineage>
        <taxon>Bacteria</taxon>
        <taxon>Pseudomonadati</taxon>
        <taxon>Myxococcota</taxon>
        <taxon>Polyangia</taxon>
        <taxon>Nannocystales</taxon>
        <taxon>Nannocystaceae</taxon>
        <taxon>Nannocystis</taxon>
    </lineage>
</organism>
<name>A0ABT5DPV4_9BACT</name>
<dbReference type="PANTHER" id="PTHR32071:SF122">
    <property type="entry name" value="SIGMA FACTOR"/>
    <property type="match status" value="1"/>
</dbReference>
<dbReference type="InterPro" id="IPR025662">
    <property type="entry name" value="Sigma_54_int_dom_ATP-bd_1"/>
</dbReference>
<keyword evidence="6" id="KW-0597">Phosphoprotein</keyword>
<keyword evidence="3" id="KW-0805">Transcription regulation</keyword>
<dbReference type="RefSeq" id="WP_272084049.1">
    <property type="nucleotide sequence ID" value="NZ_JAQNDL010000001.1"/>
</dbReference>
<evidence type="ECO:0000259" key="7">
    <source>
        <dbReference type="PROSITE" id="PS50045"/>
    </source>
</evidence>
<dbReference type="Gene3D" id="1.10.10.60">
    <property type="entry name" value="Homeodomain-like"/>
    <property type="match status" value="1"/>
</dbReference>
<dbReference type="InterPro" id="IPR011006">
    <property type="entry name" value="CheY-like_superfamily"/>
</dbReference>
<dbReference type="Proteomes" id="UP001221686">
    <property type="component" value="Unassembled WGS sequence"/>
</dbReference>
<evidence type="ECO:0000256" key="2">
    <source>
        <dbReference type="ARBA" id="ARBA00022840"/>
    </source>
</evidence>
<dbReference type="InterPro" id="IPR027417">
    <property type="entry name" value="P-loop_NTPase"/>
</dbReference>
<dbReference type="PROSITE" id="PS00675">
    <property type="entry name" value="SIGMA54_INTERACT_1"/>
    <property type="match status" value="1"/>
</dbReference>
<dbReference type="SUPFAM" id="SSF52540">
    <property type="entry name" value="P-loop containing nucleoside triphosphate hydrolases"/>
    <property type="match status" value="1"/>
</dbReference>
<evidence type="ECO:0000256" key="1">
    <source>
        <dbReference type="ARBA" id="ARBA00022741"/>
    </source>
</evidence>
<dbReference type="InterPro" id="IPR025944">
    <property type="entry name" value="Sigma_54_int_dom_CS"/>
</dbReference>
<dbReference type="Pfam" id="PF00072">
    <property type="entry name" value="Response_reg"/>
    <property type="match status" value="1"/>
</dbReference>
<evidence type="ECO:0000259" key="8">
    <source>
        <dbReference type="PROSITE" id="PS50110"/>
    </source>
</evidence>
<dbReference type="SMART" id="SM00448">
    <property type="entry name" value="REC"/>
    <property type="match status" value="1"/>
</dbReference>
<feature type="domain" description="Sigma-54 factor interaction" evidence="7">
    <location>
        <begin position="149"/>
        <end position="379"/>
    </location>
</feature>
<dbReference type="SMART" id="SM00382">
    <property type="entry name" value="AAA"/>
    <property type="match status" value="1"/>
</dbReference>
<dbReference type="InterPro" id="IPR003593">
    <property type="entry name" value="AAA+_ATPase"/>
</dbReference>
<dbReference type="PROSITE" id="PS50045">
    <property type="entry name" value="SIGMA54_INTERACT_4"/>
    <property type="match status" value="1"/>
</dbReference>
<dbReference type="EMBL" id="JAQNDL010000001">
    <property type="protein sequence ID" value="MDC0715624.1"/>
    <property type="molecule type" value="Genomic_DNA"/>
</dbReference>
<dbReference type="InterPro" id="IPR025943">
    <property type="entry name" value="Sigma_54_int_dom_ATP-bd_2"/>
</dbReference>
<proteinExistence type="predicted"/>
<keyword evidence="2" id="KW-0067">ATP-binding</keyword>
<dbReference type="Pfam" id="PF25601">
    <property type="entry name" value="AAA_lid_14"/>
    <property type="match status" value="1"/>
</dbReference>
<dbReference type="SUPFAM" id="SSF46689">
    <property type="entry name" value="Homeodomain-like"/>
    <property type="match status" value="1"/>
</dbReference>